<dbReference type="InterPro" id="IPR003593">
    <property type="entry name" value="AAA+_ATPase"/>
</dbReference>
<sequence length="294" mass="30903">MFRTDPSLEPENPVDTTVFVPLADAASGAASGGSPRSVAAVRARSLAKTYGRGAAQVRALDAVDVDFEAGRFTAIMGPSGSGKSTLMHLLAGLDSATSGQAFIGSTEITGLGDKELTLLRRNRVGFVFQQFNLLPMFTAEKNITLPVELAGGKVDREWLATLTRTLGIADRLEHRPAEMSGGQQQRVAIARALIAKPDVVFADEPTGNLDSRSGAQVLSFLRRSVRELGRTIIMVTHDPAAAAYADRVVLLADGRIAGEITDPTPEAVLAGLDALRSLEQPLDDAEGLGAKAGA</sequence>
<dbReference type="InterPro" id="IPR015854">
    <property type="entry name" value="ABC_transpr_LolD-like"/>
</dbReference>
<feature type="domain" description="ABC transporter" evidence="4">
    <location>
        <begin position="41"/>
        <end position="278"/>
    </location>
</feature>
<dbReference type="GO" id="GO:0098796">
    <property type="term" value="C:membrane protein complex"/>
    <property type="evidence" value="ECO:0007669"/>
    <property type="project" value="UniProtKB-ARBA"/>
</dbReference>
<dbReference type="AlphaFoldDB" id="A0A4Q7LZQ0"/>
<dbReference type="GO" id="GO:0005886">
    <property type="term" value="C:plasma membrane"/>
    <property type="evidence" value="ECO:0007669"/>
    <property type="project" value="TreeGrafter"/>
</dbReference>
<organism evidence="5 6">
    <name type="scientific">Xylanimonas ulmi</name>
    <dbReference type="NCBI Taxonomy" id="228973"/>
    <lineage>
        <taxon>Bacteria</taxon>
        <taxon>Bacillati</taxon>
        <taxon>Actinomycetota</taxon>
        <taxon>Actinomycetes</taxon>
        <taxon>Micrococcales</taxon>
        <taxon>Promicromonosporaceae</taxon>
        <taxon>Xylanimonas</taxon>
    </lineage>
</organism>
<evidence type="ECO:0000256" key="3">
    <source>
        <dbReference type="ARBA" id="ARBA00022840"/>
    </source>
</evidence>
<evidence type="ECO:0000256" key="2">
    <source>
        <dbReference type="ARBA" id="ARBA00022741"/>
    </source>
</evidence>
<protein>
    <submittedName>
        <fullName evidence="5">Putative ABC transport system ATP-binding protein</fullName>
    </submittedName>
</protein>
<accession>A0A4Q7LZQ0</accession>
<dbReference type="PANTHER" id="PTHR24220">
    <property type="entry name" value="IMPORT ATP-BINDING PROTEIN"/>
    <property type="match status" value="1"/>
</dbReference>
<dbReference type="SUPFAM" id="SSF52540">
    <property type="entry name" value="P-loop containing nucleoside triphosphate hydrolases"/>
    <property type="match status" value="1"/>
</dbReference>
<comment type="caution">
    <text evidence="5">The sequence shown here is derived from an EMBL/GenBank/DDBJ whole genome shotgun (WGS) entry which is preliminary data.</text>
</comment>
<keyword evidence="3 5" id="KW-0067">ATP-binding</keyword>
<dbReference type="InterPro" id="IPR027417">
    <property type="entry name" value="P-loop_NTPase"/>
</dbReference>
<keyword evidence="2" id="KW-0547">Nucleotide-binding</keyword>
<proteinExistence type="predicted"/>
<keyword evidence="6" id="KW-1185">Reference proteome</keyword>
<dbReference type="EMBL" id="SGWX01000001">
    <property type="protein sequence ID" value="RZS59907.1"/>
    <property type="molecule type" value="Genomic_DNA"/>
</dbReference>
<dbReference type="InterPro" id="IPR003439">
    <property type="entry name" value="ABC_transporter-like_ATP-bd"/>
</dbReference>
<reference evidence="5 6" key="1">
    <citation type="submission" date="2019-02" db="EMBL/GenBank/DDBJ databases">
        <title>Sequencing the genomes of 1000 actinobacteria strains.</title>
        <authorList>
            <person name="Klenk H.-P."/>
        </authorList>
    </citation>
    <scope>NUCLEOTIDE SEQUENCE [LARGE SCALE GENOMIC DNA]</scope>
    <source>
        <strain evidence="5 6">DSM 16932</strain>
    </source>
</reference>
<evidence type="ECO:0000313" key="6">
    <source>
        <dbReference type="Proteomes" id="UP000293852"/>
    </source>
</evidence>
<dbReference type="SMART" id="SM00382">
    <property type="entry name" value="AAA"/>
    <property type="match status" value="1"/>
</dbReference>
<keyword evidence="1" id="KW-0813">Transport</keyword>
<dbReference type="CDD" id="cd03255">
    <property type="entry name" value="ABC_MJ0796_LolCDE_FtsE"/>
    <property type="match status" value="1"/>
</dbReference>
<dbReference type="PANTHER" id="PTHR24220:SF685">
    <property type="entry name" value="ABC TRANSPORTER RELATED"/>
    <property type="match status" value="1"/>
</dbReference>
<dbReference type="GO" id="GO:0016887">
    <property type="term" value="F:ATP hydrolysis activity"/>
    <property type="evidence" value="ECO:0007669"/>
    <property type="project" value="InterPro"/>
</dbReference>
<dbReference type="Proteomes" id="UP000293852">
    <property type="component" value="Unassembled WGS sequence"/>
</dbReference>
<dbReference type="PROSITE" id="PS50893">
    <property type="entry name" value="ABC_TRANSPORTER_2"/>
    <property type="match status" value="1"/>
</dbReference>
<evidence type="ECO:0000259" key="4">
    <source>
        <dbReference type="PROSITE" id="PS50893"/>
    </source>
</evidence>
<dbReference type="InterPro" id="IPR017911">
    <property type="entry name" value="MacB-like_ATP-bd"/>
</dbReference>
<dbReference type="PROSITE" id="PS00211">
    <property type="entry name" value="ABC_TRANSPORTER_1"/>
    <property type="match status" value="1"/>
</dbReference>
<dbReference type="InterPro" id="IPR017871">
    <property type="entry name" value="ABC_transporter-like_CS"/>
</dbReference>
<dbReference type="FunFam" id="3.40.50.300:FF:000032">
    <property type="entry name" value="Export ABC transporter ATP-binding protein"/>
    <property type="match status" value="1"/>
</dbReference>
<name>A0A4Q7LZQ0_9MICO</name>
<dbReference type="Gene3D" id="3.40.50.300">
    <property type="entry name" value="P-loop containing nucleotide triphosphate hydrolases"/>
    <property type="match status" value="1"/>
</dbReference>
<evidence type="ECO:0000313" key="5">
    <source>
        <dbReference type="EMBL" id="RZS59907.1"/>
    </source>
</evidence>
<dbReference type="Pfam" id="PF00005">
    <property type="entry name" value="ABC_tran"/>
    <property type="match status" value="1"/>
</dbReference>
<dbReference type="GO" id="GO:0022857">
    <property type="term" value="F:transmembrane transporter activity"/>
    <property type="evidence" value="ECO:0007669"/>
    <property type="project" value="TreeGrafter"/>
</dbReference>
<gene>
    <name evidence="5" type="ORF">EV386_0144</name>
</gene>
<dbReference type="GO" id="GO:0005524">
    <property type="term" value="F:ATP binding"/>
    <property type="evidence" value="ECO:0007669"/>
    <property type="project" value="UniProtKB-KW"/>
</dbReference>
<evidence type="ECO:0000256" key="1">
    <source>
        <dbReference type="ARBA" id="ARBA00022448"/>
    </source>
</evidence>